<name>A0AA38HTC5_9CUCU</name>
<reference evidence="13" key="1">
    <citation type="journal article" date="2023" name="G3 (Bethesda)">
        <title>Whole genome assemblies of Zophobas morio and Tenebrio molitor.</title>
        <authorList>
            <person name="Kaur S."/>
            <person name="Stinson S.A."/>
            <person name="diCenzo G.C."/>
        </authorList>
    </citation>
    <scope>NUCLEOTIDE SEQUENCE</scope>
    <source>
        <strain evidence="13">QUZm001</strain>
    </source>
</reference>
<keyword evidence="10" id="KW-0739">Sodium transport</keyword>
<evidence type="ECO:0000256" key="12">
    <source>
        <dbReference type="SAM" id="Phobius"/>
    </source>
</evidence>
<evidence type="ECO:0000256" key="9">
    <source>
        <dbReference type="ARBA" id="ARBA00023136"/>
    </source>
</evidence>
<feature type="transmembrane region" description="Helical" evidence="12">
    <location>
        <begin position="382"/>
        <end position="402"/>
    </location>
</feature>
<keyword evidence="14" id="KW-1185">Reference proteome</keyword>
<keyword evidence="3" id="KW-0813">Transport</keyword>
<evidence type="ECO:0000256" key="6">
    <source>
        <dbReference type="ARBA" id="ARBA00022989"/>
    </source>
</evidence>
<comment type="subcellular location">
    <subcellularLocation>
        <location evidence="1">Cell membrane</location>
        <topology evidence="1">Multi-pass membrane protein</topology>
    </subcellularLocation>
</comment>
<dbReference type="GO" id="GO:0006814">
    <property type="term" value="P:sodium ion transport"/>
    <property type="evidence" value="ECO:0007669"/>
    <property type="project" value="UniProtKB-KW"/>
</dbReference>
<feature type="transmembrane region" description="Helical" evidence="12">
    <location>
        <begin position="13"/>
        <end position="31"/>
    </location>
</feature>
<evidence type="ECO:0000256" key="5">
    <source>
        <dbReference type="ARBA" id="ARBA00022692"/>
    </source>
</evidence>
<accession>A0AA38HTC5</accession>
<evidence type="ECO:0000256" key="10">
    <source>
        <dbReference type="ARBA" id="ARBA00023201"/>
    </source>
</evidence>
<dbReference type="InterPro" id="IPR001734">
    <property type="entry name" value="Na/solute_symporter"/>
</dbReference>
<keyword evidence="9 12" id="KW-0472">Membrane</keyword>
<keyword evidence="7" id="KW-0915">Sodium</keyword>
<feature type="transmembrane region" description="Helical" evidence="12">
    <location>
        <begin position="240"/>
        <end position="262"/>
    </location>
</feature>
<dbReference type="EMBL" id="JALNTZ010000009">
    <property type="protein sequence ID" value="KAJ3640739.1"/>
    <property type="molecule type" value="Genomic_DNA"/>
</dbReference>
<dbReference type="Pfam" id="PF00474">
    <property type="entry name" value="SSF"/>
    <property type="match status" value="1"/>
</dbReference>
<proteinExistence type="inferred from homology"/>
<protein>
    <recommendedName>
        <fullName evidence="15">Sodium-coupled monocarboxylate transporter 1</fullName>
    </recommendedName>
</protein>
<evidence type="ECO:0000256" key="7">
    <source>
        <dbReference type="ARBA" id="ARBA00023053"/>
    </source>
</evidence>
<dbReference type="Gene3D" id="1.20.1730.10">
    <property type="entry name" value="Sodium/glucose cotransporter"/>
    <property type="match status" value="1"/>
</dbReference>
<evidence type="ECO:0000313" key="13">
    <source>
        <dbReference type="EMBL" id="KAJ3640739.1"/>
    </source>
</evidence>
<keyword evidence="5 12" id="KW-0812">Transmembrane</keyword>
<dbReference type="NCBIfam" id="TIGR00813">
    <property type="entry name" value="sss"/>
    <property type="match status" value="1"/>
</dbReference>
<dbReference type="Proteomes" id="UP001168821">
    <property type="component" value="Unassembled WGS sequence"/>
</dbReference>
<dbReference type="InterPro" id="IPR038377">
    <property type="entry name" value="Na/Glc_symporter_sf"/>
</dbReference>
<feature type="transmembrane region" description="Helical" evidence="12">
    <location>
        <begin position="509"/>
        <end position="530"/>
    </location>
</feature>
<gene>
    <name evidence="13" type="ORF">Zmor_027282</name>
</gene>
<dbReference type="AlphaFoldDB" id="A0AA38HTC5"/>
<keyword evidence="8" id="KW-0406">Ion transport</keyword>
<evidence type="ECO:0000256" key="1">
    <source>
        <dbReference type="ARBA" id="ARBA00004651"/>
    </source>
</evidence>
<evidence type="ECO:0000256" key="8">
    <source>
        <dbReference type="ARBA" id="ARBA00023065"/>
    </source>
</evidence>
<dbReference type="GO" id="GO:0005886">
    <property type="term" value="C:plasma membrane"/>
    <property type="evidence" value="ECO:0007669"/>
    <property type="project" value="UniProtKB-SubCell"/>
</dbReference>
<dbReference type="InterPro" id="IPR051163">
    <property type="entry name" value="Sodium:Solute_Symporter_SSF"/>
</dbReference>
<keyword evidence="4" id="KW-1003">Cell membrane</keyword>
<dbReference type="GO" id="GO:0015293">
    <property type="term" value="F:symporter activity"/>
    <property type="evidence" value="ECO:0007669"/>
    <property type="project" value="TreeGrafter"/>
</dbReference>
<dbReference type="PANTHER" id="PTHR42985:SF21">
    <property type="entry name" value="SODIUM-DEPENDENT MULTIVITAMIN TRANSPORTER-LIKE PROTEIN"/>
    <property type="match status" value="1"/>
</dbReference>
<dbReference type="CDD" id="cd11492">
    <property type="entry name" value="SLC5sbd_NIS-SMVT"/>
    <property type="match status" value="1"/>
</dbReference>
<evidence type="ECO:0000256" key="2">
    <source>
        <dbReference type="ARBA" id="ARBA00006434"/>
    </source>
</evidence>
<feature type="transmembrane region" description="Helical" evidence="12">
    <location>
        <begin position="408"/>
        <end position="429"/>
    </location>
</feature>
<comment type="similarity">
    <text evidence="2 11">Belongs to the sodium:solute symporter (SSF) (TC 2.A.21) family.</text>
</comment>
<feature type="transmembrane region" description="Helical" evidence="12">
    <location>
        <begin position="127"/>
        <end position="146"/>
    </location>
</feature>
<feature type="transmembrane region" description="Helical" evidence="12">
    <location>
        <begin position="441"/>
        <end position="462"/>
    </location>
</feature>
<organism evidence="13 14">
    <name type="scientific">Zophobas morio</name>
    <dbReference type="NCBI Taxonomy" id="2755281"/>
    <lineage>
        <taxon>Eukaryota</taxon>
        <taxon>Metazoa</taxon>
        <taxon>Ecdysozoa</taxon>
        <taxon>Arthropoda</taxon>
        <taxon>Hexapoda</taxon>
        <taxon>Insecta</taxon>
        <taxon>Pterygota</taxon>
        <taxon>Neoptera</taxon>
        <taxon>Endopterygota</taxon>
        <taxon>Coleoptera</taxon>
        <taxon>Polyphaga</taxon>
        <taxon>Cucujiformia</taxon>
        <taxon>Tenebrionidae</taxon>
        <taxon>Zophobas</taxon>
    </lineage>
</organism>
<evidence type="ECO:0008006" key="15">
    <source>
        <dbReference type="Google" id="ProtNLM"/>
    </source>
</evidence>
<feature type="transmembrane region" description="Helical" evidence="12">
    <location>
        <begin position="158"/>
        <end position="177"/>
    </location>
</feature>
<sequence length="571" mass="62859">MSYNEFPLQLIDYIIFITTLAVSTLIGLYFGCLGNRQSTVKEYLLGGKRMRVIPIAVSVAVSHFSGTALVGVPADVYRYGTSIWLFVCAFVVMGVVAVFVYLPVFFKLQLTSTYEYLEKRFDQKTKILGLVFYILADILMFAILIYAPSLTFATMSGFNVQGTAVVLCAICIFYTSLGGLKTVVWTDFLQFFIIMTSLAVIYITGLNQSGGFIQVWNTAYTGERLQTFNFSFDFTSRDNFWAYSLGCGATFTATVVVHQTGVQKFLALPKYSDFVWTVVYVIISFSCVHTFCVLIGLETYALYKDCDPLSSKQIQKHEQLVPFSLTVLTANLPGVSGLLVAAICSASLSTMSSNLNALAAVIYKEVVCMFLKEEQSEARATFILKLIVVLVGILGTCLIFVVERLGEIISIMSLVFGIAQGPLLGLFTLGMVVPRANSKGAFFGTIGGFVSILCLAVPSKYYQMRGLIKSPTKPLSTSGCSYNQALWSNVSSTSQAIPVEPHVIFKTSFFFYSLFGAIMTVIFGLVISYVTTADPPVDENLLSPVCRFRKSEREAEGTYLSVDEALQTLEK</sequence>
<evidence type="ECO:0000256" key="4">
    <source>
        <dbReference type="ARBA" id="ARBA00022475"/>
    </source>
</evidence>
<feature type="transmembrane region" description="Helical" evidence="12">
    <location>
        <begin position="83"/>
        <end position="106"/>
    </location>
</feature>
<dbReference type="PANTHER" id="PTHR42985">
    <property type="entry name" value="SODIUM-COUPLED MONOCARBOXYLATE TRANSPORTER"/>
    <property type="match status" value="1"/>
</dbReference>
<keyword evidence="6 12" id="KW-1133">Transmembrane helix</keyword>
<feature type="transmembrane region" description="Helical" evidence="12">
    <location>
        <begin position="52"/>
        <end position="71"/>
    </location>
</feature>
<comment type="caution">
    <text evidence="13">The sequence shown here is derived from an EMBL/GenBank/DDBJ whole genome shotgun (WGS) entry which is preliminary data.</text>
</comment>
<evidence type="ECO:0000256" key="3">
    <source>
        <dbReference type="ARBA" id="ARBA00022448"/>
    </source>
</evidence>
<feature type="transmembrane region" description="Helical" evidence="12">
    <location>
        <begin position="184"/>
        <end position="203"/>
    </location>
</feature>
<evidence type="ECO:0000256" key="11">
    <source>
        <dbReference type="RuleBase" id="RU362091"/>
    </source>
</evidence>
<dbReference type="PROSITE" id="PS50283">
    <property type="entry name" value="NA_SOLUT_SYMP_3"/>
    <property type="match status" value="1"/>
</dbReference>
<feature type="transmembrane region" description="Helical" evidence="12">
    <location>
        <begin position="274"/>
        <end position="303"/>
    </location>
</feature>
<evidence type="ECO:0000313" key="14">
    <source>
        <dbReference type="Proteomes" id="UP001168821"/>
    </source>
</evidence>